<dbReference type="SUPFAM" id="SSF53822">
    <property type="entry name" value="Periplasmic binding protein-like I"/>
    <property type="match status" value="1"/>
</dbReference>
<dbReference type="Proteomes" id="UP000461585">
    <property type="component" value="Unassembled WGS sequence"/>
</dbReference>
<gene>
    <name evidence="5" type="ORF">GXN74_03450</name>
</gene>
<feature type="domain" description="HTH lacI-type" evidence="4">
    <location>
        <begin position="2"/>
        <end position="56"/>
    </location>
</feature>
<keyword evidence="6" id="KW-1185">Reference proteome</keyword>
<dbReference type="GO" id="GO:0003700">
    <property type="term" value="F:DNA-binding transcription factor activity"/>
    <property type="evidence" value="ECO:0007669"/>
    <property type="project" value="TreeGrafter"/>
</dbReference>
<dbReference type="CDD" id="cd06267">
    <property type="entry name" value="PBP1_LacI_sugar_binding-like"/>
    <property type="match status" value="1"/>
</dbReference>
<organism evidence="5 6">
    <name type="scientific">Anaerotalea alkaliphila</name>
    <dbReference type="NCBI Taxonomy" id="2662126"/>
    <lineage>
        <taxon>Bacteria</taxon>
        <taxon>Bacillati</taxon>
        <taxon>Bacillota</taxon>
        <taxon>Clostridia</taxon>
        <taxon>Eubacteriales</taxon>
        <taxon>Anaerotalea</taxon>
    </lineage>
</organism>
<accession>A0A7X5HU98</accession>
<keyword evidence="1" id="KW-0805">Transcription regulation</keyword>
<dbReference type="InterPro" id="IPR010982">
    <property type="entry name" value="Lambda_DNA-bd_dom_sf"/>
</dbReference>
<dbReference type="PANTHER" id="PTHR30146">
    <property type="entry name" value="LACI-RELATED TRANSCRIPTIONAL REPRESSOR"/>
    <property type="match status" value="1"/>
</dbReference>
<dbReference type="PROSITE" id="PS50932">
    <property type="entry name" value="HTH_LACI_2"/>
    <property type="match status" value="1"/>
</dbReference>
<dbReference type="PRINTS" id="PR00036">
    <property type="entry name" value="HTHLACI"/>
</dbReference>
<evidence type="ECO:0000313" key="5">
    <source>
        <dbReference type="EMBL" id="NDL66800.1"/>
    </source>
</evidence>
<dbReference type="CDD" id="cd01392">
    <property type="entry name" value="HTH_LacI"/>
    <property type="match status" value="1"/>
</dbReference>
<evidence type="ECO:0000256" key="2">
    <source>
        <dbReference type="ARBA" id="ARBA00023125"/>
    </source>
</evidence>
<dbReference type="RefSeq" id="WP_162369528.1">
    <property type="nucleotide sequence ID" value="NZ_JAAEEH010000006.1"/>
</dbReference>
<dbReference type="InterPro" id="IPR028082">
    <property type="entry name" value="Peripla_BP_I"/>
</dbReference>
<protein>
    <submittedName>
        <fullName evidence="5">LacI family transcriptional regulator</fullName>
    </submittedName>
</protein>
<evidence type="ECO:0000256" key="1">
    <source>
        <dbReference type="ARBA" id="ARBA00023015"/>
    </source>
</evidence>
<dbReference type="Gene3D" id="1.10.260.40">
    <property type="entry name" value="lambda repressor-like DNA-binding domains"/>
    <property type="match status" value="1"/>
</dbReference>
<evidence type="ECO:0000259" key="4">
    <source>
        <dbReference type="PROSITE" id="PS50932"/>
    </source>
</evidence>
<dbReference type="PANTHER" id="PTHR30146:SF109">
    <property type="entry name" value="HTH-TYPE TRANSCRIPTIONAL REGULATOR GALS"/>
    <property type="match status" value="1"/>
</dbReference>
<keyword evidence="3" id="KW-0804">Transcription</keyword>
<dbReference type="InterPro" id="IPR000843">
    <property type="entry name" value="HTH_LacI"/>
</dbReference>
<dbReference type="InterPro" id="IPR001761">
    <property type="entry name" value="Peripla_BP/Lac1_sug-bd_dom"/>
</dbReference>
<dbReference type="AlphaFoldDB" id="A0A7X5HU98"/>
<dbReference type="GO" id="GO:0000976">
    <property type="term" value="F:transcription cis-regulatory region binding"/>
    <property type="evidence" value="ECO:0007669"/>
    <property type="project" value="TreeGrafter"/>
</dbReference>
<sequence>MATLKDVARLANVDVSTVSRALNNVSYVHPDTKEKILDAVQQLSYRPNLLAKGLRQGKSHTVGVVIPSINLSVFGEIVQGIEIEARRFGYGVMICNTEDSPESEEECIQRLRNGFVDGIVIASTGKHKRLIRDVKCNGIPVVQLVRKQDETISSIVADYFKSGYEGTKYLIGKGCKQVGLINGPMEIVPYKERYRGYRKAIKEFGYEEHVVESNVPKGDYFKGGYQGVARLLEDCKEIDGVLTSVDMQGIGVIRALKERGIPVPGKIKVMSLTGHSIGGMLETAMTSMEIPAVEMGRGVTQMVIEEIEADPQHKPALQHVVLKVSLVERETT</sequence>
<keyword evidence="2" id="KW-0238">DNA-binding</keyword>
<comment type="caution">
    <text evidence="5">The sequence shown here is derived from an EMBL/GenBank/DDBJ whole genome shotgun (WGS) entry which is preliminary data.</text>
</comment>
<dbReference type="SUPFAM" id="SSF47413">
    <property type="entry name" value="lambda repressor-like DNA-binding domains"/>
    <property type="match status" value="1"/>
</dbReference>
<dbReference type="Gene3D" id="3.40.50.2300">
    <property type="match status" value="2"/>
</dbReference>
<reference evidence="5 6" key="1">
    <citation type="submission" date="2020-01" db="EMBL/GenBank/DDBJ databases">
        <title>Anaeroalcalibacter tamaniensis gen. nov., sp. nov., moderately halophilic strictly anaerobic fermenter bacterium from mud volcano of Taman peninsula.</title>
        <authorList>
            <person name="Frolova A."/>
            <person name="Merkel A.Y."/>
            <person name="Slobodkin A.I."/>
        </authorList>
    </citation>
    <scope>NUCLEOTIDE SEQUENCE [LARGE SCALE GENOMIC DNA]</scope>
    <source>
        <strain evidence="5 6">F-3ap</strain>
    </source>
</reference>
<name>A0A7X5HU98_9FIRM</name>
<dbReference type="Pfam" id="PF00356">
    <property type="entry name" value="LacI"/>
    <property type="match status" value="1"/>
</dbReference>
<evidence type="ECO:0000313" key="6">
    <source>
        <dbReference type="Proteomes" id="UP000461585"/>
    </source>
</evidence>
<dbReference type="EMBL" id="JAAEEH010000006">
    <property type="protein sequence ID" value="NDL66800.1"/>
    <property type="molecule type" value="Genomic_DNA"/>
</dbReference>
<proteinExistence type="predicted"/>
<evidence type="ECO:0000256" key="3">
    <source>
        <dbReference type="ARBA" id="ARBA00023163"/>
    </source>
</evidence>
<dbReference type="Pfam" id="PF00532">
    <property type="entry name" value="Peripla_BP_1"/>
    <property type="match status" value="1"/>
</dbReference>
<dbReference type="SMART" id="SM00354">
    <property type="entry name" value="HTH_LACI"/>
    <property type="match status" value="1"/>
</dbReference>